<dbReference type="EnsemblFungi" id="MAPG_03410T0">
    <property type="protein sequence ID" value="MAPG_03410T0"/>
    <property type="gene ID" value="MAPG_03410"/>
</dbReference>
<feature type="chain" id="PRO_5009385320" evidence="3">
    <location>
        <begin position="27"/>
        <end position="316"/>
    </location>
</feature>
<evidence type="ECO:0000313" key="6">
    <source>
        <dbReference type="Proteomes" id="UP000011715"/>
    </source>
</evidence>
<sequence>MFPRSAADRWLQSLVLGAVLAATAGAQTNAGLMARTTIASPHSNETIVLGTDYMVQWAAPAGASANVALWLLGRPNLDNSTNVGIRELADFVQLSSQAWVWRPEQQTSDSELSSFPRGEFQARRAIIPAYNGTAPPPANNAPAKPLAPEVVAGITIGAAAVVLLLAGVLFCYFIHQWRKGSQTRDSGVGDGKADEESAGGLSKPERGGSGGYGCTANAVACALNLKPELMEREIPEELDGKENDSERPNPNERYEVAVHETYEMDGSRLPELPEMPEKVDAVVGTQQVGLVTTDDKEPYKEDDVVTPAVSPTLGCV</sequence>
<gene>
    <name evidence="4" type="ORF">MAPG_03410</name>
</gene>
<keyword evidence="2" id="KW-0812">Transmembrane</keyword>
<proteinExistence type="predicted"/>
<feature type="region of interest" description="Disordered" evidence="1">
    <location>
        <begin position="181"/>
        <end position="209"/>
    </location>
</feature>
<evidence type="ECO:0000256" key="3">
    <source>
        <dbReference type="SAM" id="SignalP"/>
    </source>
</evidence>
<feature type="transmembrane region" description="Helical" evidence="2">
    <location>
        <begin position="150"/>
        <end position="174"/>
    </location>
</feature>
<keyword evidence="3" id="KW-0732">Signal</keyword>
<dbReference type="eggNOG" id="ENOG502REIT">
    <property type="taxonomic scope" value="Eukaryota"/>
</dbReference>
<accession>A0A0C4DTY1</accession>
<evidence type="ECO:0000313" key="4">
    <source>
        <dbReference type="EMBL" id="KLU84366.1"/>
    </source>
</evidence>
<dbReference type="EMBL" id="ADBL01000818">
    <property type="status" value="NOT_ANNOTATED_CDS"/>
    <property type="molecule type" value="Genomic_DNA"/>
</dbReference>
<dbReference type="VEuPathDB" id="FungiDB:MAPG_03410"/>
<reference evidence="5" key="4">
    <citation type="journal article" date="2015" name="G3 (Bethesda)">
        <title>Genome sequences of three phytopathogenic species of the Magnaporthaceae family of fungi.</title>
        <authorList>
            <person name="Okagaki L.H."/>
            <person name="Nunes C.C."/>
            <person name="Sailsbery J."/>
            <person name="Clay B."/>
            <person name="Brown D."/>
            <person name="John T."/>
            <person name="Oh Y."/>
            <person name="Young N."/>
            <person name="Fitzgerald M."/>
            <person name="Haas B.J."/>
            <person name="Zeng Q."/>
            <person name="Young S."/>
            <person name="Adiconis X."/>
            <person name="Fan L."/>
            <person name="Levin J.Z."/>
            <person name="Mitchell T.K."/>
            <person name="Okubara P.A."/>
            <person name="Farman M.L."/>
            <person name="Kohn L.M."/>
            <person name="Birren B."/>
            <person name="Ma L.-J."/>
            <person name="Dean R.A."/>
        </authorList>
    </citation>
    <scope>NUCLEOTIDE SEQUENCE</scope>
    <source>
        <strain evidence="5">ATCC 64411 / 73-15</strain>
    </source>
</reference>
<dbReference type="Proteomes" id="UP000011715">
    <property type="component" value="Unassembled WGS sequence"/>
</dbReference>
<evidence type="ECO:0000313" key="5">
    <source>
        <dbReference type="EnsemblFungi" id="MAPG_03410T0"/>
    </source>
</evidence>
<organism evidence="5 6">
    <name type="scientific">Magnaporthiopsis poae (strain ATCC 64411 / 73-15)</name>
    <name type="common">Kentucky bluegrass fungus</name>
    <name type="synonym">Magnaporthe poae</name>
    <dbReference type="NCBI Taxonomy" id="644358"/>
    <lineage>
        <taxon>Eukaryota</taxon>
        <taxon>Fungi</taxon>
        <taxon>Dikarya</taxon>
        <taxon>Ascomycota</taxon>
        <taxon>Pezizomycotina</taxon>
        <taxon>Sordariomycetes</taxon>
        <taxon>Sordariomycetidae</taxon>
        <taxon>Magnaporthales</taxon>
        <taxon>Magnaporthaceae</taxon>
        <taxon>Magnaporthiopsis</taxon>
    </lineage>
</organism>
<evidence type="ECO:0000256" key="1">
    <source>
        <dbReference type="SAM" id="MobiDB-lite"/>
    </source>
</evidence>
<keyword evidence="2" id="KW-1133">Transmembrane helix</keyword>
<dbReference type="AlphaFoldDB" id="A0A0C4DTY1"/>
<reference evidence="4" key="3">
    <citation type="submission" date="2011-03" db="EMBL/GenBank/DDBJ databases">
        <title>Annotation of Magnaporthe poae ATCC 64411.</title>
        <authorList>
            <person name="Ma L.-J."/>
            <person name="Dead R."/>
            <person name="Young S.K."/>
            <person name="Zeng Q."/>
            <person name="Gargeya S."/>
            <person name="Fitzgerald M."/>
            <person name="Haas B."/>
            <person name="Abouelleil A."/>
            <person name="Alvarado L."/>
            <person name="Arachchi H.M."/>
            <person name="Berlin A."/>
            <person name="Brown A."/>
            <person name="Chapman S.B."/>
            <person name="Chen Z."/>
            <person name="Dunbar C."/>
            <person name="Freedman E."/>
            <person name="Gearin G."/>
            <person name="Gellesch M."/>
            <person name="Goldberg J."/>
            <person name="Griggs A."/>
            <person name="Gujja S."/>
            <person name="Heiman D."/>
            <person name="Howarth C."/>
            <person name="Larson L."/>
            <person name="Lui A."/>
            <person name="MacDonald P.J.P."/>
            <person name="Mehta T."/>
            <person name="Montmayeur A."/>
            <person name="Murphy C."/>
            <person name="Neiman D."/>
            <person name="Pearson M."/>
            <person name="Priest M."/>
            <person name="Roberts A."/>
            <person name="Saif S."/>
            <person name="Shea T."/>
            <person name="Shenoy N."/>
            <person name="Sisk P."/>
            <person name="Stolte C."/>
            <person name="Sykes S."/>
            <person name="Yandava C."/>
            <person name="Wortman J."/>
            <person name="Nusbaum C."/>
            <person name="Birren B."/>
        </authorList>
    </citation>
    <scope>NUCLEOTIDE SEQUENCE</scope>
    <source>
        <strain evidence="4">ATCC 64411</strain>
    </source>
</reference>
<evidence type="ECO:0000256" key="2">
    <source>
        <dbReference type="SAM" id="Phobius"/>
    </source>
</evidence>
<feature type="signal peptide" evidence="3">
    <location>
        <begin position="1"/>
        <end position="26"/>
    </location>
</feature>
<reference evidence="4" key="2">
    <citation type="submission" date="2010-05" db="EMBL/GenBank/DDBJ databases">
        <title>The Genome Sequence of Magnaporthe poae strain ATCC 64411.</title>
        <authorList>
            <consortium name="The Broad Institute Genome Sequencing Platform"/>
            <consortium name="Broad Institute Genome Sequencing Center for Infectious Disease"/>
            <person name="Ma L.-J."/>
            <person name="Dead R."/>
            <person name="Young S."/>
            <person name="Zeng Q."/>
            <person name="Koehrsen M."/>
            <person name="Alvarado L."/>
            <person name="Berlin A."/>
            <person name="Chapman S.B."/>
            <person name="Chen Z."/>
            <person name="Freedman E."/>
            <person name="Gellesch M."/>
            <person name="Goldberg J."/>
            <person name="Griggs A."/>
            <person name="Gujja S."/>
            <person name="Heilman E.R."/>
            <person name="Heiman D."/>
            <person name="Hepburn T."/>
            <person name="Howarth C."/>
            <person name="Jen D."/>
            <person name="Larson L."/>
            <person name="Mehta T."/>
            <person name="Neiman D."/>
            <person name="Pearson M."/>
            <person name="Roberts A."/>
            <person name="Saif S."/>
            <person name="Shea T."/>
            <person name="Shenoy N."/>
            <person name="Sisk P."/>
            <person name="Stolte C."/>
            <person name="Sykes S."/>
            <person name="Walk T."/>
            <person name="White J."/>
            <person name="Yandava C."/>
            <person name="Haas B."/>
            <person name="Nusbaum C."/>
            <person name="Birren B."/>
        </authorList>
    </citation>
    <scope>NUCLEOTIDE SEQUENCE</scope>
    <source>
        <strain evidence="4">ATCC 64411</strain>
    </source>
</reference>
<dbReference type="EMBL" id="GL876967">
    <property type="protein sequence ID" value="KLU84366.1"/>
    <property type="molecule type" value="Genomic_DNA"/>
</dbReference>
<reference evidence="6" key="1">
    <citation type="submission" date="2010-05" db="EMBL/GenBank/DDBJ databases">
        <title>The genome sequence of Magnaporthe poae strain ATCC 64411.</title>
        <authorList>
            <person name="Ma L.-J."/>
            <person name="Dead R."/>
            <person name="Young S."/>
            <person name="Zeng Q."/>
            <person name="Koehrsen M."/>
            <person name="Alvarado L."/>
            <person name="Berlin A."/>
            <person name="Chapman S.B."/>
            <person name="Chen Z."/>
            <person name="Freedman E."/>
            <person name="Gellesch M."/>
            <person name="Goldberg J."/>
            <person name="Griggs A."/>
            <person name="Gujja S."/>
            <person name="Heilman E.R."/>
            <person name="Heiman D."/>
            <person name="Hepburn T."/>
            <person name="Howarth C."/>
            <person name="Jen D."/>
            <person name="Larson L."/>
            <person name="Mehta T."/>
            <person name="Neiman D."/>
            <person name="Pearson M."/>
            <person name="Roberts A."/>
            <person name="Saif S."/>
            <person name="Shea T."/>
            <person name="Shenoy N."/>
            <person name="Sisk P."/>
            <person name="Stolte C."/>
            <person name="Sykes S."/>
            <person name="Walk T."/>
            <person name="White J."/>
            <person name="Yandava C."/>
            <person name="Haas B."/>
            <person name="Nusbaum C."/>
            <person name="Birren B."/>
        </authorList>
    </citation>
    <scope>NUCLEOTIDE SEQUENCE [LARGE SCALE GENOMIC DNA]</scope>
    <source>
        <strain evidence="6">ATCC 64411 / 73-15</strain>
    </source>
</reference>
<reference evidence="5" key="5">
    <citation type="submission" date="2015-06" db="UniProtKB">
        <authorList>
            <consortium name="EnsemblFungi"/>
        </authorList>
    </citation>
    <scope>IDENTIFICATION</scope>
    <source>
        <strain evidence="5">ATCC 64411</strain>
    </source>
</reference>
<keyword evidence="6" id="KW-1185">Reference proteome</keyword>
<keyword evidence="2" id="KW-0472">Membrane</keyword>
<name>A0A0C4DTY1_MAGP6</name>
<protein>
    <submittedName>
        <fullName evidence="4 5">Uncharacterized protein</fullName>
    </submittedName>
</protein>